<dbReference type="InterPro" id="IPR028082">
    <property type="entry name" value="Peripla_BP_I"/>
</dbReference>
<dbReference type="Gene3D" id="3.40.50.2300">
    <property type="match status" value="2"/>
</dbReference>
<dbReference type="Pfam" id="PF13458">
    <property type="entry name" value="Peripla_BP_6"/>
    <property type="match status" value="1"/>
</dbReference>
<evidence type="ECO:0000256" key="1">
    <source>
        <dbReference type="ARBA" id="ARBA00010062"/>
    </source>
</evidence>
<feature type="domain" description="Leucine-binding protein" evidence="4">
    <location>
        <begin position="30"/>
        <end position="367"/>
    </location>
</feature>
<feature type="chain" id="PRO_5028152903" evidence="3">
    <location>
        <begin position="24"/>
        <end position="413"/>
    </location>
</feature>
<sequence length="413" mass="44410">MKSVMVRVLLLLVALFVASPLHAEERNFFKIGVITELSGDLVTGGNITKRGYDLWAQEVNAKGGIDIKGKKYPVKLVYADAQSNPAAGAAAAERLITQEQVDFILGPYSSGVTLAVAPVVDKYKIPMITGSAESPLIWRNKFKYTFGTIPPINFTGATSIKTLTQLKPAPKTIAIIGSNDAFSKATAEAYKTAAEAAKLKVLKFSIVPSGQDMTPLLSAVRSMKPDIIAFGGHDEEHVKFVKALRQIGYTPKALLMHCGITDKAFTDAVGKDGEQIFGTTCWTGTAKTKSKILWPTAAAYAAASQKAYQNPGDYTQGGCSAAGIAFQVALQKIGAKPGMNEEMRNKLVKAIEEVDVQTFYGRVKFATSGEYYHANIGLDPLTVQIQSGKIMTVGPKASVEAAAQYPMKDWKSR</sequence>
<comment type="caution">
    <text evidence="5">The sequence shown here is derived from an EMBL/GenBank/DDBJ whole genome shotgun (WGS) entry which is preliminary data.</text>
</comment>
<proteinExistence type="inferred from homology"/>
<dbReference type="InterPro" id="IPR028081">
    <property type="entry name" value="Leu-bd"/>
</dbReference>
<protein>
    <submittedName>
        <fullName evidence="5">ABC transporter substrate-binding protein</fullName>
    </submittedName>
</protein>
<dbReference type="InterPro" id="IPR051010">
    <property type="entry name" value="BCAA_transport"/>
</dbReference>
<dbReference type="PANTHER" id="PTHR30483:SF37">
    <property type="entry name" value="ABC TRANSPORTER SUBSTRATE-BINDING PROTEIN"/>
    <property type="match status" value="1"/>
</dbReference>
<evidence type="ECO:0000313" key="5">
    <source>
        <dbReference type="EMBL" id="GFO67139.1"/>
    </source>
</evidence>
<dbReference type="RefSeq" id="WP_183359658.1">
    <property type="nucleotide sequence ID" value="NZ_BLXZ01000001.1"/>
</dbReference>
<dbReference type="AlphaFoldDB" id="A0A6V8N782"/>
<dbReference type="SUPFAM" id="SSF53822">
    <property type="entry name" value="Periplasmic binding protein-like I"/>
    <property type="match status" value="1"/>
</dbReference>
<reference evidence="6" key="1">
    <citation type="submission" date="2020-06" db="EMBL/GenBank/DDBJ databases">
        <title>Draft genomic sequecing of Geomonas sp. Red745.</title>
        <authorList>
            <person name="Itoh H."/>
            <person name="Xu Z.X."/>
            <person name="Ushijima N."/>
            <person name="Masuda Y."/>
            <person name="Shiratori Y."/>
            <person name="Senoo K."/>
        </authorList>
    </citation>
    <scope>NUCLEOTIDE SEQUENCE [LARGE SCALE GENOMIC DNA]</scope>
    <source>
        <strain evidence="6">Red745</strain>
    </source>
</reference>
<keyword evidence="2 3" id="KW-0732">Signal</keyword>
<feature type="signal peptide" evidence="3">
    <location>
        <begin position="1"/>
        <end position="23"/>
    </location>
</feature>
<evidence type="ECO:0000259" key="4">
    <source>
        <dbReference type="Pfam" id="PF13458"/>
    </source>
</evidence>
<name>A0A6V8N782_9BACT</name>
<keyword evidence="6" id="KW-1185">Reference proteome</keyword>
<dbReference type="CDD" id="cd06338">
    <property type="entry name" value="PBP1_ABC_ligand_binding-like"/>
    <property type="match status" value="1"/>
</dbReference>
<evidence type="ECO:0000256" key="2">
    <source>
        <dbReference type="ARBA" id="ARBA00022729"/>
    </source>
</evidence>
<comment type="similarity">
    <text evidence="1">Belongs to the leucine-binding protein family.</text>
</comment>
<accession>A0A6V8N782</accession>
<evidence type="ECO:0000313" key="6">
    <source>
        <dbReference type="Proteomes" id="UP000587586"/>
    </source>
</evidence>
<gene>
    <name evidence="5" type="ORF">GMLC_07180</name>
</gene>
<dbReference type="PANTHER" id="PTHR30483">
    <property type="entry name" value="LEUCINE-SPECIFIC-BINDING PROTEIN"/>
    <property type="match status" value="1"/>
</dbReference>
<dbReference type="Proteomes" id="UP000587586">
    <property type="component" value="Unassembled WGS sequence"/>
</dbReference>
<evidence type="ECO:0000256" key="3">
    <source>
        <dbReference type="SAM" id="SignalP"/>
    </source>
</evidence>
<organism evidence="5 6">
    <name type="scientific">Geomonas limicola</name>
    <dbReference type="NCBI Taxonomy" id="2740186"/>
    <lineage>
        <taxon>Bacteria</taxon>
        <taxon>Pseudomonadati</taxon>
        <taxon>Thermodesulfobacteriota</taxon>
        <taxon>Desulfuromonadia</taxon>
        <taxon>Geobacterales</taxon>
        <taxon>Geobacteraceae</taxon>
        <taxon>Geomonas</taxon>
    </lineage>
</organism>
<dbReference type="EMBL" id="BLXZ01000001">
    <property type="protein sequence ID" value="GFO67139.1"/>
    <property type="molecule type" value="Genomic_DNA"/>
</dbReference>